<dbReference type="InterPro" id="IPR024687">
    <property type="entry name" value="MMS19_C"/>
</dbReference>
<dbReference type="SUPFAM" id="SSF48371">
    <property type="entry name" value="ARM repeat"/>
    <property type="match status" value="2"/>
</dbReference>
<accession>A0AAV2NUZ1</accession>
<sequence length="959" mass="109765">MATPPNFDLKERLDVCFKDTAALNSLCRSISSEIESGSMKLCTFVETLGLYMTDQNVLTREKGVTALSFVLSQLSQDYLTESELHFITIFYCDRIKDHYSIIPSVLNGILALVNMTHLPQNAPLSLLRVMFEHVQCQSQLLPERRKIYLILKVLIENKLDDLKSMGSDLVYGIINSIDGERDPNNLMLLFNVLPYFIKKFPLGHLAEEMFEVMACYFPVDFNPSGTEDLNVTREDLAKSLAPCLCIIPEFADYCIPLIIDKLYSTHRIAKLDSLNLLREGVQTFGLLKVKLYLPKLWTIFKKEIMPGKDVEIKDAASEAITSLIKVISIDETVCKNFIDTIIIDIKLSLCDVQLSLYRPAQRLLETIAIISKTICVQILQVVIPLCIGQYSTRNSPNDKITLIETLNNFVKICSYYGFCIQDVPELAWTNILQIYLDGLTVENIELKSKIFVGLTIQKAYLNDVQRTIFYNAICNEIETGCDDIQIICHTAIIDFATLYLQEILLLVKDRLLSNTDETRIELLKRRIKALSVVAKIYELGYAILPQIVAMSTNDINTDICVTALLNIQKLIASKKSDFNIHRFLYKECHIIDKLISYKTNVVDHKMLISNVCQLIVRNLTIEEQCAILAKYAVALNTKTSKTDVTIIMNLFIPLRKDINFNISNDMVENLCNLAIGNRNPDIRQTSCKFLSALLNKMEMADLSRIAPYLEDKINNNLKTDNDIELKQRTVNFQIWITKAFVTRGYCKSQYFLENLTHLLTHDEIGQFVSEQYQILVSKYEDTLIVENFCNVKIFYKQRVFEYLLRQTISFTSSSRQNYLIALVHLLEQMPEELLFLHLTELVPLLIESLALSNEYLILWTLISLKLLLDTKHDIFFDNIQCVIPRLVQLSAHRIMGVRIAALECLAHYANYPTVLINPYKQVVLDKLGIVIDDRKRLVRKAAVEARIRWFIAGASGPKE</sequence>
<keyword evidence="5" id="KW-0234">DNA repair</keyword>
<dbReference type="GO" id="GO:0097361">
    <property type="term" value="C:cytosolic [4Fe-4S] assembly targeting complex"/>
    <property type="evidence" value="ECO:0007669"/>
    <property type="project" value="UniProtKB-UniRule"/>
</dbReference>
<evidence type="ECO:0000256" key="1">
    <source>
        <dbReference type="ARBA" id="ARBA00004123"/>
    </source>
</evidence>
<dbReference type="GO" id="GO:0005819">
    <property type="term" value="C:spindle"/>
    <property type="evidence" value="ECO:0007669"/>
    <property type="project" value="UniProtKB-SubCell"/>
</dbReference>
<evidence type="ECO:0000256" key="3">
    <source>
        <dbReference type="ARBA" id="ARBA00022737"/>
    </source>
</evidence>
<feature type="domain" description="MMS19 N-terminal" evidence="7">
    <location>
        <begin position="45"/>
        <end position="305"/>
    </location>
</feature>
<keyword evidence="5" id="KW-0963">Cytoplasm</keyword>
<keyword evidence="4 5" id="KW-0539">Nucleus</keyword>
<comment type="similarity">
    <text evidence="2 5">Belongs to the MET18/MMS19 family.</text>
</comment>
<keyword evidence="9" id="KW-1185">Reference proteome</keyword>
<dbReference type="PANTHER" id="PTHR12891:SF0">
    <property type="entry name" value="MMS19 NUCLEOTIDE EXCISION REPAIR PROTEIN HOMOLOG"/>
    <property type="match status" value="1"/>
</dbReference>
<evidence type="ECO:0000259" key="6">
    <source>
        <dbReference type="Pfam" id="PF12460"/>
    </source>
</evidence>
<comment type="subcellular location">
    <subcellularLocation>
        <location evidence="5">Cytoplasm</location>
        <location evidence="5">Cytoskeleton</location>
        <location evidence="5">Spindle</location>
    </subcellularLocation>
    <subcellularLocation>
        <location evidence="1 5">Nucleus</location>
    </subcellularLocation>
</comment>
<dbReference type="Pfam" id="PF12460">
    <property type="entry name" value="MMS19_C"/>
    <property type="match status" value="1"/>
</dbReference>
<evidence type="ECO:0000256" key="4">
    <source>
        <dbReference type="ARBA" id="ARBA00023242"/>
    </source>
</evidence>
<dbReference type="PANTHER" id="PTHR12891">
    <property type="entry name" value="DNA REPAIR/TRANSCRIPTION PROTEIN MET18/MMS19"/>
    <property type="match status" value="1"/>
</dbReference>
<dbReference type="Pfam" id="PF14500">
    <property type="entry name" value="MMS19_N"/>
    <property type="match status" value="1"/>
</dbReference>
<dbReference type="AlphaFoldDB" id="A0AAV2NUZ1"/>
<gene>
    <name evidence="8" type="ORF">LPLAT_LOCUS8964</name>
</gene>
<dbReference type="InterPro" id="IPR029240">
    <property type="entry name" value="MMS19_N"/>
</dbReference>
<dbReference type="EMBL" id="OZ034827">
    <property type="protein sequence ID" value="CAL1683185.1"/>
    <property type="molecule type" value="Genomic_DNA"/>
</dbReference>
<name>A0AAV2NUZ1_9HYME</name>
<comment type="subunit">
    <text evidence="5">Component of the CIA complex.</text>
</comment>
<keyword evidence="3" id="KW-0677">Repeat</keyword>
<keyword evidence="5" id="KW-0227">DNA damage</keyword>
<evidence type="ECO:0000256" key="5">
    <source>
        <dbReference type="RuleBase" id="RU367072"/>
    </source>
</evidence>
<dbReference type="Gene3D" id="1.25.10.10">
    <property type="entry name" value="Leucine-rich Repeat Variant"/>
    <property type="match status" value="1"/>
</dbReference>
<dbReference type="GO" id="GO:0005634">
    <property type="term" value="C:nucleus"/>
    <property type="evidence" value="ECO:0007669"/>
    <property type="project" value="UniProtKB-SubCell"/>
</dbReference>
<dbReference type="GO" id="GO:0006281">
    <property type="term" value="P:DNA repair"/>
    <property type="evidence" value="ECO:0007669"/>
    <property type="project" value="UniProtKB-UniRule"/>
</dbReference>
<dbReference type="InterPro" id="IPR039920">
    <property type="entry name" value="MMS19"/>
</dbReference>
<dbReference type="GO" id="GO:0051604">
    <property type="term" value="P:protein maturation"/>
    <property type="evidence" value="ECO:0007669"/>
    <property type="project" value="UniProtKB-UniRule"/>
</dbReference>
<evidence type="ECO:0000313" key="9">
    <source>
        <dbReference type="Proteomes" id="UP001497644"/>
    </source>
</evidence>
<evidence type="ECO:0000313" key="8">
    <source>
        <dbReference type="EMBL" id="CAL1683185.1"/>
    </source>
</evidence>
<proteinExistence type="inferred from homology"/>
<protein>
    <recommendedName>
        <fullName evidence="5">MMS19 nucleotide excision repair protein</fullName>
    </recommendedName>
</protein>
<organism evidence="8 9">
    <name type="scientific">Lasius platythorax</name>
    <dbReference type="NCBI Taxonomy" id="488582"/>
    <lineage>
        <taxon>Eukaryota</taxon>
        <taxon>Metazoa</taxon>
        <taxon>Ecdysozoa</taxon>
        <taxon>Arthropoda</taxon>
        <taxon>Hexapoda</taxon>
        <taxon>Insecta</taxon>
        <taxon>Pterygota</taxon>
        <taxon>Neoptera</taxon>
        <taxon>Endopterygota</taxon>
        <taxon>Hymenoptera</taxon>
        <taxon>Apocrita</taxon>
        <taxon>Aculeata</taxon>
        <taxon>Formicoidea</taxon>
        <taxon>Formicidae</taxon>
        <taxon>Formicinae</taxon>
        <taxon>Lasius</taxon>
        <taxon>Lasius</taxon>
    </lineage>
</organism>
<keyword evidence="5" id="KW-0206">Cytoskeleton</keyword>
<evidence type="ECO:0000256" key="2">
    <source>
        <dbReference type="ARBA" id="ARBA00009340"/>
    </source>
</evidence>
<comment type="function">
    <text evidence="5">Key component of the cytosolic iron-sulfur protein assembly (CIA) complex, a multiprotein complex that mediates the incorporation of iron-sulfur cluster into apoproteins specifically involved in DNA metabolism and genomic integrity. In the CIA complex, MMS19 acts as an adapter between early-acting CIA components and a subset of cellular target iron-sulfur proteins.</text>
</comment>
<dbReference type="Proteomes" id="UP001497644">
    <property type="component" value="Chromosome 4"/>
</dbReference>
<dbReference type="InterPro" id="IPR016024">
    <property type="entry name" value="ARM-type_fold"/>
</dbReference>
<evidence type="ECO:0000259" key="7">
    <source>
        <dbReference type="Pfam" id="PF14500"/>
    </source>
</evidence>
<reference evidence="8" key="1">
    <citation type="submission" date="2024-04" db="EMBL/GenBank/DDBJ databases">
        <authorList>
            <consortium name="Molecular Ecology Group"/>
        </authorList>
    </citation>
    <scope>NUCLEOTIDE SEQUENCE</scope>
</reference>
<dbReference type="GO" id="GO:0016226">
    <property type="term" value="P:iron-sulfur cluster assembly"/>
    <property type="evidence" value="ECO:0007669"/>
    <property type="project" value="UniProtKB-UniRule"/>
</dbReference>
<dbReference type="InterPro" id="IPR011989">
    <property type="entry name" value="ARM-like"/>
</dbReference>
<feature type="domain" description="MMS19 C-terminal" evidence="6">
    <location>
        <begin position="542"/>
        <end position="907"/>
    </location>
</feature>